<dbReference type="PANTHER" id="PTHR11777:SF9">
    <property type="entry name" value="ALANINE--TRNA LIGASE, CYTOPLASMIC"/>
    <property type="match status" value="1"/>
</dbReference>
<dbReference type="Proteomes" id="UP000887565">
    <property type="component" value="Unplaced"/>
</dbReference>
<evidence type="ECO:0000256" key="3">
    <source>
        <dbReference type="ARBA" id="ARBA00022555"/>
    </source>
</evidence>
<dbReference type="GO" id="GO:0006419">
    <property type="term" value="P:alanyl-tRNA aminoacylation"/>
    <property type="evidence" value="ECO:0007669"/>
    <property type="project" value="InterPro"/>
</dbReference>
<evidence type="ECO:0000256" key="9">
    <source>
        <dbReference type="ARBA" id="ARBA00023146"/>
    </source>
</evidence>
<evidence type="ECO:0000313" key="12">
    <source>
        <dbReference type="WBParaSite" id="nRc.2.0.1.t28130-RA"/>
    </source>
</evidence>
<dbReference type="GO" id="GO:0005739">
    <property type="term" value="C:mitochondrion"/>
    <property type="evidence" value="ECO:0007669"/>
    <property type="project" value="TreeGrafter"/>
</dbReference>
<evidence type="ECO:0000256" key="1">
    <source>
        <dbReference type="ARBA" id="ARBA00008226"/>
    </source>
</evidence>
<evidence type="ECO:0000256" key="5">
    <source>
        <dbReference type="ARBA" id="ARBA00022741"/>
    </source>
</evidence>
<dbReference type="GO" id="GO:0005524">
    <property type="term" value="F:ATP binding"/>
    <property type="evidence" value="ECO:0007669"/>
    <property type="project" value="UniProtKB-KW"/>
</dbReference>
<evidence type="ECO:0000256" key="7">
    <source>
        <dbReference type="ARBA" id="ARBA00022884"/>
    </source>
</evidence>
<organism evidence="11 12">
    <name type="scientific">Romanomermis culicivorax</name>
    <name type="common">Nematode worm</name>
    <dbReference type="NCBI Taxonomy" id="13658"/>
    <lineage>
        <taxon>Eukaryota</taxon>
        <taxon>Metazoa</taxon>
        <taxon>Ecdysozoa</taxon>
        <taxon>Nematoda</taxon>
        <taxon>Enoplea</taxon>
        <taxon>Dorylaimia</taxon>
        <taxon>Mermithida</taxon>
        <taxon>Mermithoidea</taxon>
        <taxon>Mermithidae</taxon>
        <taxon>Romanomermis</taxon>
    </lineage>
</organism>
<dbReference type="PANTHER" id="PTHR11777">
    <property type="entry name" value="ALANYL-TRNA SYNTHETASE"/>
    <property type="match status" value="1"/>
</dbReference>
<dbReference type="Pfam" id="PF01411">
    <property type="entry name" value="tRNA-synt_2c"/>
    <property type="match status" value="1"/>
</dbReference>
<evidence type="ECO:0000259" key="10">
    <source>
        <dbReference type="PROSITE" id="PS50860"/>
    </source>
</evidence>
<comment type="similarity">
    <text evidence="1">Belongs to the class-II aminoacyl-tRNA synthetase family.</text>
</comment>
<name>A0A915JPJ1_ROMCU</name>
<keyword evidence="4" id="KW-0436">Ligase</keyword>
<dbReference type="InterPro" id="IPR018164">
    <property type="entry name" value="Ala-tRNA-synth_IIc_N"/>
</dbReference>
<dbReference type="InterPro" id="IPR045864">
    <property type="entry name" value="aa-tRNA-synth_II/BPL/LPL"/>
</dbReference>
<evidence type="ECO:0000313" key="11">
    <source>
        <dbReference type="Proteomes" id="UP000887565"/>
    </source>
</evidence>
<evidence type="ECO:0000256" key="2">
    <source>
        <dbReference type="ARBA" id="ARBA00013168"/>
    </source>
</evidence>
<keyword evidence="6" id="KW-0067">ATP-binding</keyword>
<dbReference type="SUPFAM" id="SSF55681">
    <property type="entry name" value="Class II aaRS and biotin synthetases"/>
    <property type="match status" value="1"/>
</dbReference>
<feature type="domain" description="Alanyl-transfer RNA synthetases family profile" evidence="10">
    <location>
        <begin position="1"/>
        <end position="191"/>
    </location>
</feature>
<dbReference type="WBParaSite" id="nRc.2.0.1.t28130-RA">
    <property type="protein sequence ID" value="nRc.2.0.1.t28130-RA"/>
    <property type="gene ID" value="nRc.2.0.1.g28130"/>
</dbReference>
<keyword evidence="5" id="KW-0547">Nucleotide-binding</keyword>
<evidence type="ECO:0000256" key="4">
    <source>
        <dbReference type="ARBA" id="ARBA00022598"/>
    </source>
</evidence>
<dbReference type="AlphaFoldDB" id="A0A915JPJ1"/>
<keyword evidence="3" id="KW-0820">tRNA-binding</keyword>
<dbReference type="InterPro" id="IPR050058">
    <property type="entry name" value="Ala-tRNA_ligase"/>
</dbReference>
<proteinExistence type="inferred from homology"/>
<protein>
    <recommendedName>
        <fullName evidence="2">alanine--tRNA ligase</fullName>
        <ecNumber evidence="2">6.1.1.7</ecNumber>
    </recommendedName>
</protein>
<keyword evidence="9" id="KW-0030">Aminoacyl-tRNA synthetase</keyword>
<dbReference type="InterPro" id="IPR018165">
    <property type="entry name" value="Ala-tRNA-synth_IIc_core"/>
</dbReference>
<dbReference type="PROSITE" id="PS50860">
    <property type="entry name" value="AA_TRNA_LIGASE_II_ALA"/>
    <property type="match status" value="1"/>
</dbReference>
<evidence type="ECO:0000256" key="8">
    <source>
        <dbReference type="ARBA" id="ARBA00022917"/>
    </source>
</evidence>
<reference evidence="12" key="1">
    <citation type="submission" date="2022-11" db="UniProtKB">
        <authorList>
            <consortium name="WormBaseParasite"/>
        </authorList>
    </citation>
    <scope>IDENTIFICATION</scope>
</reference>
<dbReference type="Gene3D" id="3.30.930.10">
    <property type="entry name" value="Bira Bifunctional Protein, Domain 2"/>
    <property type="match status" value="1"/>
</dbReference>
<dbReference type="OMA" id="TETRDIW"/>
<sequence length="211" mass="24336">MCQFKSIFLSSEKSPAPSNFENLKLAVNSQKCIRASGKHCDFDTIGKNGKHHTFFEMLGNWAFNGNLSKLEACEQAWRLLTEDRFFVTYFGGCPEQNLDPDFETRDIWLRKIGLAENRVLSLPLADNFWEMGRSGPCGPCTEIFYFNLDIADVKKTTLDQCTEVWNLVFIQYDRNSDGNLHNLPKMHLDTGKKRKIYLFQAKNLNLNCPEF</sequence>
<accession>A0A915JPJ1</accession>
<dbReference type="GO" id="GO:0004813">
    <property type="term" value="F:alanine-tRNA ligase activity"/>
    <property type="evidence" value="ECO:0007669"/>
    <property type="project" value="UniProtKB-EC"/>
</dbReference>
<evidence type="ECO:0000256" key="6">
    <source>
        <dbReference type="ARBA" id="ARBA00022840"/>
    </source>
</evidence>
<keyword evidence="8" id="KW-0648">Protein biosynthesis</keyword>
<dbReference type="EC" id="6.1.1.7" evidence="2"/>
<keyword evidence="11" id="KW-1185">Reference proteome</keyword>
<dbReference type="GO" id="GO:0000049">
    <property type="term" value="F:tRNA binding"/>
    <property type="evidence" value="ECO:0007669"/>
    <property type="project" value="UniProtKB-KW"/>
</dbReference>
<keyword evidence="7" id="KW-0694">RNA-binding</keyword>
<dbReference type="GO" id="GO:0002161">
    <property type="term" value="F:aminoacyl-tRNA deacylase activity"/>
    <property type="evidence" value="ECO:0007669"/>
    <property type="project" value="TreeGrafter"/>
</dbReference>